<dbReference type="Pfam" id="PF13602">
    <property type="entry name" value="ADH_zinc_N_2"/>
    <property type="match status" value="1"/>
</dbReference>
<dbReference type="InterPro" id="IPR036291">
    <property type="entry name" value="NAD(P)-bd_dom_sf"/>
</dbReference>
<dbReference type="SUPFAM" id="SSF51735">
    <property type="entry name" value="NAD(P)-binding Rossmann-fold domains"/>
    <property type="match status" value="1"/>
</dbReference>
<dbReference type="InterPro" id="IPR050700">
    <property type="entry name" value="YIM1/Zinc_Alcohol_DH_Fams"/>
</dbReference>
<proteinExistence type="predicted"/>
<dbReference type="Gene3D" id="3.40.50.720">
    <property type="entry name" value="NAD(P)-binding Rossmann-like Domain"/>
    <property type="match status" value="1"/>
</dbReference>
<accession>A0A212LER9</accession>
<evidence type="ECO:0000259" key="1">
    <source>
        <dbReference type="SMART" id="SM00829"/>
    </source>
</evidence>
<reference evidence="2" key="1">
    <citation type="submission" date="2016-08" db="EMBL/GenBank/DDBJ databases">
        <authorList>
            <person name="Seilhamer J.J."/>
        </authorList>
    </citation>
    <scope>NUCLEOTIDE SEQUENCE</scope>
    <source>
        <strain evidence="2">86</strain>
    </source>
</reference>
<dbReference type="PANTHER" id="PTHR11695:SF294">
    <property type="entry name" value="RETICULON-4-INTERACTING PROTEIN 1, MITOCHONDRIAL"/>
    <property type="match status" value="1"/>
</dbReference>
<feature type="domain" description="Enoyl reductase (ER)" evidence="1">
    <location>
        <begin position="10"/>
        <end position="306"/>
    </location>
</feature>
<dbReference type="AlphaFoldDB" id="A0A212LER9"/>
<name>A0A212LER9_9HYPH</name>
<gene>
    <name evidence="2" type="ORF">KL86PLE_30425</name>
</gene>
<dbReference type="Gene3D" id="3.90.180.10">
    <property type="entry name" value="Medium-chain alcohol dehydrogenases, catalytic domain"/>
    <property type="match status" value="1"/>
</dbReference>
<dbReference type="CDD" id="cd05289">
    <property type="entry name" value="MDR_like_2"/>
    <property type="match status" value="1"/>
</dbReference>
<dbReference type="GO" id="GO:0016491">
    <property type="term" value="F:oxidoreductase activity"/>
    <property type="evidence" value="ECO:0007669"/>
    <property type="project" value="InterPro"/>
</dbReference>
<dbReference type="InterPro" id="IPR020843">
    <property type="entry name" value="ER"/>
</dbReference>
<evidence type="ECO:0000313" key="2">
    <source>
        <dbReference type="EMBL" id="SCM75978.1"/>
    </source>
</evidence>
<organism evidence="2">
    <name type="scientific">uncultured Pleomorphomonas sp</name>
    <dbReference type="NCBI Taxonomy" id="442121"/>
    <lineage>
        <taxon>Bacteria</taxon>
        <taxon>Pseudomonadati</taxon>
        <taxon>Pseudomonadota</taxon>
        <taxon>Alphaproteobacteria</taxon>
        <taxon>Hyphomicrobiales</taxon>
        <taxon>Pleomorphomonadaceae</taxon>
        <taxon>Pleomorphomonas</taxon>
        <taxon>environmental samples</taxon>
    </lineage>
</organism>
<sequence length="311" mass="31766">MKAVRIHAFGEPEVLTYEEAPTPGPGPGEVLLRVYGAGVNPVDWKTRKGAGVAGQLGALPAILGWELAGEVVAIGPGETAFAAGDRVYALSRFPAPAAAYAEFAVVPAAELARAPTAIDLVRAGAVPLAALTAWQALFEVAGLEAGQTVLVHAAAGGVGHFAVQLAAWKGARVVATASAGNRAFVEALGADEVIDYRATPFETVARDVDVVIDAIGGEVRDRSWSTLRSGGILVALNGALAADAVPAGRRGVRCLVQPNGPQLTTLASLIDQGHVKPVVEQAFPLAEAAAAHRLSEQGHVRGKIVLDAIGG</sequence>
<protein>
    <submittedName>
        <fullName evidence="2">Alcohol dehydrogenase GroES domain-containing protein</fullName>
    </submittedName>
</protein>
<dbReference type="InterPro" id="IPR011032">
    <property type="entry name" value="GroES-like_sf"/>
</dbReference>
<dbReference type="EMBL" id="FMJD01000007">
    <property type="protein sequence ID" value="SCM75978.1"/>
    <property type="molecule type" value="Genomic_DNA"/>
</dbReference>
<dbReference type="SMART" id="SM00829">
    <property type="entry name" value="PKS_ER"/>
    <property type="match status" value="1"/>
</dbReference>
<dbReference type="SUPFAM" id="SSF50129">
    <property type="entry name" value="GroES-like"/>
    <property type="match status" value="1"/>
</dbReference>
<dbReference type="Pfam" id="PF08240">
    <property type="entry name" value="ADH_N"/>
    <property type="match status" value="1"/>
</dbReference>
<dbReference type="InterPro" id="IPR013154">
    <property type="entry name" value="ADH-like_N"/>
</dbReference>
<dbReference type="PANTHER" id="PTHR11695">
    <property type="entry name" value="ALCOHOL DEHYDROGENASE RELATED"/>
    <property type="match status" value="1"/>
</dbReference>
<dbReference type="RefSeq" id="WP_288196262.1">
    <property type="nucleotide sequence ID" value="NZ_LT608334.1"/>
</dbReference>